<evidence type="ECO:0000259" key="2">
    <source>
        <dbReference type="PROSITE" id="PS50053"/>
    </source>
</evidence>
<evidence type="ECO:0000256" key="1">
    <source>
        <dbReference type="PROSITE-ProRule" id="PRU00023"/>
    </source>
</evidence>
<dbReference type="CDD" id="cd17063">
    <property type="entry name" value="Ubl_ANKRD60"/>
    <property type="match status" value="1"/>
</dbReference>
<organism evidence="3 4">
    <name type="scientific">Phrynocephalus forsythii</name>
    <dbReference type="NCBI Taxonomy" id="171643"/>
    <lineage>
        <taxon>Eukaryota</taxon>
        <taxon>Metazoa</taxon>
        <taxon>Chordata</taxon>
        <taxon>Craniata</taxon>
        <taxon>Vertebrata</taxon>
        <taxon>Euteleostomi</taxon>
        <taxon>Lepidosauria</taxon>
        <taxon>Squamata</taxon>
        <taxon>Bifurcata</taxon>
        <taxon>Unidentata</taxon>
        <taxon>Episquamata</taxon>
        <taxon>Toxicofera</taxon>
        <taxon>Iguania</taxon>
        <taxon>Acrodonta</taxon>
        <taxon>Agamidae</taxon>
        <taxon>Agaminae</taxon>
        <taxon>Phrynocephalus</taxon>
    </lineage>
</organism>
<keyword evidence="4" id="KW-1185">Reference proteome</keyword>
<feature type="repeat" description="ANK" evidence="1">
    <location>
        <begin position="203"/>
        <end position="235"/>
    </location>
</feature>
<dbReference type="Gene3D" id="3.10.20.90">
    <property type="entry name" value="Phosphatidylinositol 3-kinase Catalytic Subunit, Chain A, domain 1"/>
    <property type="match status" value="1"/>
</dbReference>
<dbReference type="OrthoDB" id="10258888at2759"/>
<dbReference type="InterPro" id="IPR000626">
    <property type="entry name" value="Ubiquitin-like_dom"/>
</dbReference>
<gene>
    <name evidence="3" type="ORF">JRQ81_014269</name>
</gene>
<dbReference type="Pfam" id="PF14560">
    <property type="entry name" value="Ubiquitin_2"/>
    <property type="match status" value="1"/>
</dbReference>
<reference evidence="3" key="1">
    <citation type="journal article" date="2023" name="DNA Res.">
        <title>Chromosome-level genome assembly of Phrynocephalus forsythii using third-generation DNA sequencing and Hi-C analysis.</title>
        <authorList>
            <person name="Qi Y."/>
            <person name="Zhao W."/>
            <person name="Zhao Y."/>
            <person name="Niu C."/>
            <person name="Cao S."/>
            <person name="Zhang Y."/>
        </authorList>
    </citation>
    <scope>NUCLEOTIDE SEQUENCE</scope>
    <source>
        <tissue evidence="3">Muscle</tissue>
    </source>
</reference>
<evidence type="ECO:0000313" key="4">
    <source>
        <dbReference type="Proteomes" id="UP001142489"/>
    </source>
</evidence>
<keyword evidence="1" id="KW-0040">ANK repeat</keyword>
<evidence type="ECO:0000313" key="3">
    <source>
        <dbReference type="EMBL" id="KAJ7332089.1"/>
    </source>
</evidence>
<dbReference type="AlphaFoldDB" id="A0A9Q0XWF0"/>
<dbReference type="InterPro" id="IPR029071">
    <property type="entry name" value="Ubiquitin-like_domsf"/>
</dbReference>
<dbReference type="Proteomes" id="UP001142489">
    <property type="component" value="Unassembled WGS sequence"/>
</dbReference>
<dbReference type="SUPFAM" id="SSF48403">
    <property type="entry name" value="Ankyrin repeat"/>
    <property type="match status" value="1"/>
</dbReference>
<dbReference type="PROSITE" id="PS50088">
    <property type="entry name" value="ANK_REPEAT"/>
    <property type="match status" value="1"/>
</dbReference>
<dbReference type="Gene3D" id="1.25.40.20">
    <property type="entry name" value="Ankyrin repeat-containing domain"/>
    <property type="match status" value="1"/>
</dbReference>
<dbReference type="PANTHER" id="PTHR22677">
    <property type="entry name" value="ANKYRIN REPEAT DOMAIN-CONTAINING PROTEIN 60"/>
    <property type="match status" value="1"/>
</dbReference>
<dbReference type="InterPro" id="IPR002110">
    <property type="entry name" value="Ankyrin_rpt"/>
</dbReference>
<accession>A0A9Q0XWF0</accession>
<dbReference type="InterPro" id="IPR039323">
    <property type="entry name" value="ANKRD_45/46/60"/>
</dbReference>
<protein>
    <recommendedName>
        <fullName evidence="2">Ubiquitin-like domain-containing protein</fullName>
    </recommendedName>
</protein>
<dbReference type="SUPFAM" id="SSF54236">
    <property type="entry name" value="Ubiquitin-like"/>
    <property type="match status" value="1"/>
</dbReference>
<name>A0A9Q0XWF0_9SAUR</name>
<dbReference type="SMART" id="SM00248">
    <property type="entry name" value="ANK"/>
    <property type="match status" value="2"/>
</dbReference>
<dbReference type="PANTHER" id="PTHR22677:SF3">
    <property type="entry name" value="ANKYRIN REPEAT DOMAIN-CONTAINING PROTEIN 60"/>
    <property type="match status" value="1"/>
</dbReference>
<dbReference type="InterPro" id="IPR036770">
    <property type="entry name" value="Ankyrin_rpt-contain_sf"/>
</dbReference>
<dbReference type="PROSITE" id="PS50297">
    <property type="entry name" value="ANK_REP_REGION"/>
    <property type="match status" value="1"/>
</dbReference>
<feature type="domain" description="Ubiquitin-like" evidence="2">
    <location>
        <begin position="68"/>
        <end position="116"/>
    </location>
</feature>
<dbReference type="PROSITE" id="PS50053">
    <property type="entry name" value="UBIQUITIN_2"/>
    <property type="match status" value="1"/>
</dbReference>
<dbReference type="Pfam" id="PF12796">
    <property type="entry name" value="Ank_2"/>
    <property type="match status" value="1"/>
</dbReference>
<dbReference type="EMBL" id="JAPFRF010000005">
    <property type="protein sequence ID" value="KAJ7332089.1"/>
    <property type="molecule type" value="Genomic_DNA"/>
</dbReference>
<proteinExistence type="predicted"/>
<sequence length="279" mass="31256">MQKKKKRHPGVLSKMRSGLSSRLTALSRERSLRSGEFGSAQVRYFNLKLYVLETDELFVVPDCHRELTIKNLKSRLELLVGIPIHFQRLQYLDGVDLNDASTIKQNDIIPGGTLSLRIWAEDAWGCLVAAAATGKIRKLTAAGATNFSMFSTANADRLGPEAKSEWLAHRAFVALFITVRRAHLAAVEFLLQNGADVKRKTPLGRTALHVAVTSGNISCVDILLDYGARVNEEDNDGYTPTVLARLWGQKDCERRLFRYQWKMRAARASKSRLDVKVES</sequence>
<comment type="caution">
    <text evidence="3">The sequence shown here is derived from an EMBL/GenBank/DDBJ whole genome shotgun (WGS) entry which is preliminary data.</text>
</comment>